<name>A0A2Z7CE48_9LAMI</name>
<evidence type="ECO:0000313" key="2">
    <source>
        <dbReference type="Proteomes" id="UP000250235"/>
    </source>
</evidence>
<dbReference type="EMBL" id="KQ996459">
    <property type="protein sequence ID" value="KZV44955.1"/>
    <property type="molecule type" value="Genomic_DNA"/>
</dbReference>
<sequence>MDAGIDQLNFHSVQLGYLNFLQMGNADPTRLKQKQIRGQASVRRAINSYACNILTINAMKCMWLSKEINRQFKSSRLHTTVCQPGNHRSVIYRDPSVLTAQCYQTRPTPTKRRRIGTRSSYVTRRLAYVIRSIAQFSNERYSLLTTDLLTSSTRPDDVTLKRCQISRYNSNAITIQRCLRHTQELLTL</sequence>
<proteinExistence type="predicted"/>
<organism evidence="1 2">
    <name type="scientific">Dorcoceras hygrometricum</name>
    <dbReference type="NCBI Taxonomy" id="472368"/>
    <lineage>
        <taxon>Eukaryota</taxon>
        <taxon>Viridiplantae</taxon>
        <taxon>Streptophyta</taxon>
        <taxon>Embryophyta</taxon>
        <taxon>Tracheophyta</taxon>
        <taxon>Spermatophyta</taxon>
        <taxon>Magnoliopsida</taxon>
        <taxon>eudicotyledons</taxon>
        <taxon>Gunneridae</taxon>
        <taxon>Pentapetalae</taxon>
        <taxon>asterids</taxon>
        <taxon>lamiids</taxon>
        <taxon>Lamiales</taxon>
        <taxon>Gesneriaceae</taxon>
        <taxon>Didymocarpoideae</taxon>
        <taxon>Trichosporeae</taxon>
        <taxon>Loxocarpinae</taxon>
        <taxon>Dorcoceras</taxon>
    </lineage>
</organism>
<keyword evidence="2" id="KW-1185">Reference proteome</keyword>
<dbReference type="Proteomes" id="UP000250235">
    <property type="component" value="Unassembled WGS sequence"/>
</dbReference>
<gene>
    <name evidence="1" type="ORF">F511_27929</name>
</gene>
<dbReference type="AlphaFoldDB" id="A0A2Z7CE48"/>
<protein>
    <submittedName>
        <fullName evidence="1">Small G protein signaling modulator 1-like</fullName>
    </submittedName>
</protein>
<reference evidence="1 2" key="1">
    <citation type="journal article" date="2015" name="Proc. Natl. Acad. Sci. U.S.A.">
        <title>The resurrection genome of Boea hygrometrica: A blueprint for survival of dehydration.</title>
        <authorList>
            <person name="Xiao L."/>
            <person name="Yang G."/>
            <person name="Zhang L."/>
            <person name="Yang X."/>
            <person name="Zhao S."/>
            <person name="Ji Z."/>
            <person name="Zhou Q."/>
            <person name="Hu M."/>
            <person name="Wang Y."/>
            <person name="Chen M."/>
            <person name="Xu Y."/>
            <person name="Jin H."/>
            <person name="Xiao X."/>
            <person name="Hu G."/>
            <person name="Bao F."/>
            <person name="Hu Y."/>
            <person name="Wan P."/>
            <person name="Li L."/>
            <person name="Deng X."/>
            <person name="Kuang T."/>
            <person name="Xiang C."/>
            <person name="Zhu J.K."/>
            <person name="Oliver M.J."/>
            <person name="He Y."/>
        </authorList>
    </citation>
    <scope>NUCLEOTIDE SEQUENCE [LARGE SCALE GENOMIC DNA]</scope>
    <source>
        <strain evidence="2">cv. XS01</strain>
    </source>
</reference>
<accession>A0A2Z7CE48</accession>
<evidence type="ECO:0000313" key="1">
    <source>
        <dbReference type="EMBL" id="KZV44955.1"/>
    </source>
</evidence>